<dbReference type="Gene3D" id="3.40.720.10">
    <property type="entry name" value="Alkaline Phosphatase, subunit A"/>
    <property type="match status" value="1"/>
</dbReference>
<dbReference type="InterPro" id="IPR000917">
    <property type="entry name" value="Sulfatase_N"/>
</dbReference>
<dbReference type="InterPro" id="IPR017850">
    <property type="entry name" value="Alkaline_phosphatase_core_sf"/>
</dbReference>
<sequence length="516" mass="57826">MPTMMRVRRTVRQQMPRERFLMGREVSSGVDASLGGCHHDAIFLRTVTKVVPKSPNILFLMSDEHRYDVAGFAGDPVIRTPTLDWLAETGAVFGNAYTPSPVCIPARQSLMSGQLPQTSGCLRYGQDLLPGHETFARTLARHGYATVACGKLHHRGADQMQGWTRRIGSDTTIGADAVDNPASEFAERVPSLATVKWSDAKEVKRAGIGRGPLVAQDEYTLTGALDFIEEFFTDPYYDRPNREQPVLLKVSLNQPHYPYFADEERFTHYLNRVTPYLNQPVSEHPFLAQRQVRPGIDATEVEIRRATAAYYAMVENVDAMFGQVLKALQHQGQDLDDWVIVYTADHGEMLGQHGIWEKQKFYEASARVPLIIRSPQHFGGSHIDANVNLCDLYATLCELAAHPVPDGLDSRSLVPLMRGEPADWSDESVSHFGDTNLMIKQGHLKYQYYGEAMPEVLFDLHADPSEERDFVAAPEYREVLAQFRSRRAALGYGPDADPGYRNAGYPEVQPMVRGRS</sequence>
<evidence type="ECO:0000313" key="5">
    <source>
        <dbReference type="EMBL" id="TCC49749.1"/>
    </source>
</evidence>
<evidence type="ECO:0000313" key="6">
    <source>
        <dbReference type="Proteomes" id="UP000293342"/>
    </source>
</evidence>
<dbReference type="PANTHER" id="PTHR45953:SF1">
    <property type="entry name" value="IDURONATE 2-SULFATASE"/>
    <property type="match status" value="1"/>
</dbReference>
<protein>
    <recommendedName>
        <fullName evidence="4">Sulfatase N-terminal domain-containing protein</fullName>
    </recommendedName>
</protein>
<name>A0A4R0JS59_9ACTN</name>
<dbReference type="GO" id="GO:0046872">
    <property type="term" value="F:metal ion binding"/>
    <property type="evidence" value="ECO:0007669"/>
    <property type="project" value="UniProtKB-KW"/>
</dbReference>
<keyword evidence="1" id="KW-0479">Metal-binding</keyword>
<dbReference type="Pfam" id="PF00884">
    <property type="entry name" value="Sulfatase"/>
    <property type="match status" value="1"/>
</dbReference>
<dbReference type="GO" id="GO:0008484">
    <property type="term" value="F:sulfuric ester hydrolase activity"/>
    <property type="evidence" value="ECO:0007669"/>
    <property type="project" value="TreeGrafter"/>
</dbReference>
<dbReference type="SUPFAM" id="SSF53649">
    <property type="entry name" value="Alkaline phosphatase-like"/>
    <property type="match status" value="1"/>
</dbReference>
<accession>A0A4R0JS59</accession>
<dbReference type="GO" id="GO:0005737">
    <property type="term" value="C:cytoplasm"/>
    <property type="evidence" value="ECO:0007669"/>
    <property type="project" value="TreeGrafter"/>
</dbReference>
<dbReference type="PANTHER" id="PTHR45953">
    <property type="entry name" value="IDURONATE 2-SULFATASE"/>
    <property type="match status" value="1"/>
</dbReference>
<reference evidence="5 6" key="1">
    <citation type="submission" date="2019-02" db="EMBL/GenBank/DDBJ databases">
        <title>Kribbella capetownensis sp. nov. and Kribbella speibonae sp. nov., isolated from soil.</title>
        <authorList>
            <person name="Curtis S.M."/>
            <person name="Norton I."/>
            <person name="Everest G.J."/>
            <person name="Meyers P.R."/>
        </authorList>
    </citation>
    <scope>NUCLEOTIDE SEQUENCE [LARGE SCALE GENOMIC DNA]</scope>
    <source>
        <strain evidence="5 6">YM53</strain>
    </source>
</reference>
<evidence type="ECO:0000259" key="4">
    <source>
        <dbReference type="Pfam" id="PF00884"/>
    </source>
</evidence>
<dbReference type="Proteomes" id="UP000293342">
    <property type="component" value="Unassembled WGS sequence"/>
</dbReference>
<gene>
    <name evidence="5" type="ORF">E0H75_15595</name>
</gene>
<feature type="domain" description="Sulfatase N-terminal" evidence="4">
    <location>
        <begin position="55"/>
        <end position="400"/>
    </location>
</feature>
<proteinExistence type="predicted"/>
<keyword evidence="6" id="KW-1185">Reference proteome</keyword>
<feature type="region of interest" description="Disordered" evidence="3">
    <location>
        <begin position="493"/>
        <end position="516"/>
    </location>
</feature>
<evidence type="ECO:0000256" key="3">
    <source>
        <dbReference type="SAM" id="MobiDB-lite"/>
    </source>
</evidence>
<dbReference type="EMBL" id="SJKD01000003">
    <property type="protein sequence ID" value="TCC49749.1"/>
    <property type="molecule type" value="Genomic_DNA"/>
</dbReference>
<organism evidence="5 6">
    <name type="scientific">Kribbella capetownensis</name>
    <dbReference type="NCBI Taxonomy" id="1572659"/>
    <lineage>
        <taxon>Bacteria</taxon>
        <taxon>Bacillati</taxon>
        <taxon>Actinomycetota</taxon>
        <taxon>Actinomycetes</taxon>
        <taxon>Propionibacteriales</taxon>
        <taxon>Kribbellaceae</taxon>
        <taxon>Kribbella</taxon>
    </lineage>
</organism>
<keyword evidence="2" id="KW-0378">Hydrolase</keyword>
<comment type="caution">
    <text evidence="5">The sequence shown here is derived from an EMBL/GenBank/DDBJ whole genome shotgun (WGS) entry which is preliminary data.</text>
</comment>
<evidence type="ECO:0000256" key="2">
    <source>
        <dbReference type="ARBA" id="ARBA00022801"/>
    </source>
</evidence>
<evidence type="ECO:0000256" key="1">
    <source>
        <dbReference type="ARBA" id="ARBA00022723"/>
    </source>
</evidence>
<dbReference type="AlphaFoldDB" id="A0A4R0JS59"/>
<dbReference type="OrthoDB" id="9777306at2"/>